<dbReference type="Pfam" id="PF00398">
    <property type="entry name" value="RrnaAD"/>
    <property type="match status" value="1"/>
</dbReference>
<comment type="catalytic activity">
    <reaction evidence="7">
        <text>adenosine(1518)/adenosine(1519) in 16S rRNA + 4 S-adenosyl-L-methionine = N(6)-dimethyladenosine(1518)/N(6)-dimethyladenosine(1519) in 16S rRNA + 4 S-adenosyl-L-homocysteine + 4 H(+)</text>
        <dbReference type="Rhea" id="RHEA:19609"/>
        <dbReference type="Rhea" id="RHEA-COMP:10232"/>
        <dbReference type="Rhea" id="RHEA-COMP:10233"/>
        <dbReference type="ChEBI" id="CHEBI:15378"/>
        <dbReference type="ChEBI" id="CHEBI:57856"/>
        <dbReference type="ChEBI" id="CHEBI:59789"/>
        <dbReference type="ChEBI" id="CHEBI:74411"/>
        <dbReference type="ChEBI" id="CHEBI:74493"/>
        <dbReference type="EC" id="2.1.1.182"/>
    </reaction>
</comment>
<dbReference type="EMBL" id="LSCR01000042">
    <property type="protein sequence ID" value="KXB32930.1"/>
    <property type="molecule type" value="Genomic_DNA"/>
</dbReference>
<dbReference type="STRING" id="1393034.HMPREF3192_01299"/>
<dbReference type="InterPro" id="IPR011530">
    <property type="entry name" value="rRNA_adenine_dimethylase"/>
</dbReference>
<comment type="subcellular location">
    <subcellularLocation>
        <location evidence="7">Cytoplasm</location>
    </subcellularLocation>
</comment>
<dbReference type="OrthoDB" id="9814755at2"/>
<evidence type="ECO:0000259" key="9">
    <source>
        <dbReference type="SMART" id="SM00650"/>
    </source>
</evidence>
<evidence type="ECO:0000256" key="4">
    <source>
        <dbReference type="ARBA" id="ARBA00022679"/>
    </source>
</evidence>
<comment type="function">
    <text evidence="7">Specifically dimethylates two adjacent adenosines (A1518 and A1519) in the loop of a conserved hairpin near the 3'-end of 16S rRNA in the 30S particle. May play a critical role in biogenesis of 30S subunits.</text>
</comment>
<feature type="binding site" evidence="7 8">
    <location>
        <position position="136"/>
    </location>
    <ligand>
        <name>S-adenosyl-L-methionine</name>
        <dbReference type="ChEBI" id="CHEBI:59789"/>
    </ligand>
</feature>
<dbReference type="PANTHER" id="PTHR11727:SF7">
    <property type="entry name" value="DIMETHYLADENOSINE TRANSFERASE-RELATED"/>
    <property type="match status" value="1"/>
</dbReference>
<feature type="domain" description="Ribosomal RNA adenine methylase transferase N-terminal" evidence="9">
    <location>
        <begin position="68"/>
        <end position="260"/>
    </location>
</feature>
<dbReference type="PROSITE" id="PS01131">
    <property type="entry name" value="RRNA_A_DIMETH"/>
    <property type="match status" value="1"/>
</dbReference>
<dbReference type="RefSeq" id="WP_082715683.1">
    <property type="nucleotide sequence ID" value="NZ_KQ959516.1"/>
</dbReference>
<keyword evidence="11" id="KW-1185">Reference proteome</keyword>
<keyword evidence="2 7" id="KW-0698">rRNA processing</keyword>
<dbReference type="InterPro" id="IPR020598">
    <property type="entry name" value="rRNA_Ade_methylase_Trfase_N"/>
</dbReference>
<dbReference type="NCBIfam" id="TIGR00755">
    <property type="entry name" value="ksgA"/>
    <property type="match status" value="1"/>
</dbReference>
<evidence type="ECO:0000256" key="2">
    <source>
        <dbReference type="ARBA" id="ARBA00022552"/>
    </source>
</evidence>
<evidence type="ECO:0000256" key="8">
    <source>
        <dbReference type="PROSITE-ProRule" id="PRU01026"/>
    </source>
</evidence>
<name>A0A133XPR6_9ACTN</name>
<dbReference type="InterPro" id="IPR001737">
    <property type="entry name" value="KsgA/Erm"/>
</dbReference>
<evidence type="ECO:0000256" key="3">
    <source>
        <dbReference type="ARBA" id="ARBA00022603"/>
    </source>
</evidence>
<evidence type="ECO:0000256" key="5">
    <source>
        <dbReference type="ARBA" id="ARBA00022691"/>
    </source>
</evidence>
<keyword evidence="4 7" id="KW-0808">Transferase</keyword>
<keyword evidence="1 7" id="KW-0963">Cytoplasm</keyword>
<proteinExistence type="inferred from homology"/>
<dbReference type="InterPro" id="IPR020596">
    <property type="entry name" value="rRNA_Ade_Mease_Trfase_CS"/>
</dbReference>
<dbReference type="EC" id="2.1.1.182" evidence="7"/>
<dbReference type="GO" id="GO:0005829">
    <property type="term" value="C:cytosol"/>
    <property type="evidence" value="ECO:0007669"/>
    <property type="project" value="TreeGrafter"/>
</dbReference>
<keyword evidence="3 7" id="KW-0489">Methyltransferase</keyword>
<dbReference type="SMART" id="SM00650">
    <property type="entry name" value="rADc"/>
    <property type="match status" value="1"/>
</dbReference>
<dbReference type="PROSITE" id="PS51689">
    <property type="entry name" value="SAM_RNA_A_N6_MT"/>
    <property type="match status" value="1"/>
</dbReference>
<dbReference type="SUPFAM" id="SSF53335">
    <property type="entry name" value="S-adenosyl-L-methionine-dependent methyltransferases"/>
    <property type="match status" value="1"/>
</dbReference>
<dbReference type="InterPro" id="IPR029063">
    <property type="entry name" value="SAM-dependent_MTases_sf"/>
</dbReference>
<protein>
    <recommendedName>
        <fullName evidence="7">Ribosomal RNA small subunit methyltransferase A</fullName>
        <ecNumber evidence="7">2.1.1.182</ecNumber>
    </recommendedName>
    <alternativeName>
        <fullName evidence="7">16S rRNA (adenine(1518)-N(6)/adenine(1519)-N(6))-dimethyltransferase</fullName>
    </alternativeName>
    <alternativeName>
        <fullName evidence="7">16S rRNA dimethyladenosine transferase</fullName>
    </alternativeName>
    <alternativeName>
        <fullName evidence="7">16S rRNA dimethylase</fullName>
    </alternativeName>
    <alternativeName>
        <fullName evidence="7">S-adenosylmethionine-6-N', N'-adenosyl(rRNA) dimethyltransferase</fullName>
    </alternativeName>
</protein>
<feature type="binding site" evidence="7 8">
    <location>
        <position position="63"/>
    </location>
    <ligand>
        <name>S-adenosyl-L-methionine</name>
        <dbReference type="ChEBI" id="CHEBI:59789"/>
    </ligand>
</feature>
<dbReference type="GO" id="GO:0052908">
    <property type="term" value="F:16S rRNA (adenine(1518)-N(6)/adenine(1519)-N(6))-dimethyltransferase activity"/>
    <property type="evidence" value="ECO:0007669"/>
    <property type="project" value="UniProtKB-EC"/>
</dbReference>
<gene>
    <name evidence="7" type="primary">rsmA</name>
    <name evidence="7" type="synonym">ksgA</name>
    <name evidence="10" type="ORF">HMPREF3192_01299</name>
</gene>
<feature type="binding site" evidence="7 8">
    <location>
        <position position="110"/>
    </location>
    <ligand>
        <name>S-adenosyl-L-methionine</name>
        <dbReference type="ChEBI" id="CHEBI:59789"/>
    </ligand>
</feature>
<dbReference type="Gene3D" id="1.10.8.100">
    <property type="entry name" value="Ribosomal RNA adenine dimethylase-like, domain 2"/>
    <property type="match status" value="1"/>
</dbReference>
<sequence length="362" mass="39034">MADRQVSNSSATTAQQAPAQWVAAQQGSAQQGSAIKLATPSGTREVLEVFGLATKKRLGQNFLVNEAIVEKICDLADMDPNSSCVLEVGPGIGTLTQALLARSRAVVSIEADKNLKPVYGLTLAPWLDKFALLEGDALKVSADDVRSAFCTLLSSEISGAAPLATTPAPSMFVANLPYKVAATVLLKFIREFLSLSRAVVMVQAEVADRIAAVPGTKTYGAYTVKLQLYSKVTGRFEVGPHNFFPPPRVNSAVVRLDRQLRKDPYTGKTLSSDDLSCVTRLVDAAFAQRRKTLRNCLYTAGYVPELVEYACEETSIEPTLRAEALSVDDFIRLALTMRNAVVAAADVVSRNLTPLSQQKHVK</sequence>
<dbReference type="GO" id="GO:0003723">
    <property type="term" value="F:RNA binding"/>
    <property type="evidence" value="ECO:0007669"/>
    <property type="project" value="UniProtKB-UniRule"/>
</dbReference>
<dbReference type="HAMAP" id="MF_00607">
    <property type="entry name" value="16SrRNA_methyltr_A"/>
    <property type="match status" value="1"/>
</dbReference>
<organism evidence="10 11">
    <name type="scientific">Atopobium deltae</name>
    <dbReference type="NCBI Taxonomy" id="1393034"/>
    <lineage>
        <taxon>Bacteria</taxon>
        <taxon>Bacillati</taxon>
        <taxon>Actinomycetota</taxon>
        <taxon>Coriobacteriia</taxon>
        <taxon>Coriobacteriales</taxon>
        <taxon>Atopobiaceae</taxon>
        <taxon>Atopobium</taxon>
    </lineage>
</organism>
<evidence type="ECO:0000313" key="10">
    <source>
        <dbReference type="EMBL" id="KXB32930.1"/>
    </source>
</evidence>
<dbReference type="PANTHER" id="PTHR11727">
    <property type="entry name" value="DIMETHYLADENOSINE TRANSFERASE"/>
    <property type="match status" value="1"/>
</dbReference>
<feature type="binding site" evidence="7 8">
    <location>
        <position position="61"/>
    </location>
    <ligand>
        <name>S-adenosyl-L-methionine</name>
        <dbReference type="ChEBI" id="CHEBI:59789"/>
    </ligand>
</feature>
<evidence type="ECO:0000256" key="7">
    <source>
        <dbReference type="HAMAP-Rule" id="MF_00607"/>
    </source>
</evidence>
<feature type="binding site" evidence="7 8">
    <location>
        <position position="89"/>
    </location>
    <ligand>
        <name>S-adenosyl-L-methionine</name>
        <dbReference type="ChEBI" id="CHEBI:59789"/>
    </ligand>
</feature>
<evidence type="ECO:0000313" key="11">
    <source>
        <dbReference type="Proteomes" id="UP000070675"/>
    </source>
</evidence>
<keyword evidence="5 7" id="KW-0949">S-adenosyl-L-methionine</keyword>
<comment type="similarity">
    <text evidence="7">Belongs to the class I-like SAM-binding methyltransferase superfamily. rRNA adenine N(6)-methyltransferase family. RsmA subfamily.</text>
</comment>
<feature type="binding site" evidence="7 8">
    <location>
        <position position="175"/>
    </location>
    <ligand>
        <name>S-adenosyl-L-methionine</name>
        <dbReference type="ChEBI" id="CHEBI:59789"/>
    </ligand>
</feature>
<reference evidence="11" key="1">
    <citation type="submission" date="2016-01" db="EMBL/GenBank/DDBJ databases">
        <authorList>
            <person name="Mitreva M."/>
            <person name="Pepin K.H."/>
            <person name="Mihindukulasuriya K.A."/>
            <person name="Fulton R."/>
            <person name="Fronick C."/>
            <person name="O'Laughlin M."/>
            <person name="Miner T."/>
            <person name="Herter B."/>
            <person name="Rosa B.A."/>
            <person name="Cordes M."/>
            <person name="Tomlinson C."/>
            <person name="Wollam A."/>
            <person name="Palsikar V.B."/>
            <person name="Mardis E.R."/>
            <person name="Wilson R.K."/>
        </authorList>
    </citation>
    <scope>NUCLEOTIDE SEQUENCE [LARGE SCALE GENOMIC DNA]</scope>
    <source>
        <strain evidence="11">DNF00019</strain>
    </source>
</reference>
<accession>A0A133XPR6</accession>
<evidence type="ECO:0000256" key="6">
    <source>
        <dbReference type="ARBA" id="ARBA00022884"/>
    </source>
</evidence>
<dbReference type="Gene3D" id="3.40.50.150">
    <property type="entry name" value="Vaccinia Virus protein VP39"/>
    <property type="match status" value="1"/>
</dbReference>
<dbReference type="Proteomes" id="UP000070675">
    <property type="component" value="Unassembled WGS sequence"/>
</dbReference>
<dbReference type="AlphaFoldDB" id="A0A133XPR6"/>
<comment type="caution">
    <text evidence="10">The sequence shown here is derived from an EMBL/GenBank/DDBJ whole genome shotgun (WGS) entry which is preliminary data.</text>
</comment>
<evidence type="ECO:0000256" key="1">
    <source>
        <dbReference type="ARBA" id="ARBA00022490"/>
    </source>
</evidence>
<dbReference type="InterPro" id="IPR023165">
    <property type="entry name" value="rRNA_Ade_diMease-like_C"/>
</dbReference>
<keyword evidence="6 7" id="KW-0694">RNA-binding</keyword>
<dbReference type="PATRIC" id="fig|1393034.3.peg.1264"/>